<evidence type="ECO:0000256" key="3">
    <source>
        <dbReference type="ARBA" id="ARBA00023295"/>
    </source>
</evidence>
<evidence type="ECO:0000256" key="1">
    <source>
        <dbReference type="ARBA" id="ARBA00009902"/>
    </source>
</evidence>
<evidence type="ECO:0000256" key="4">
    <source>
        <dbReference type="RuleBase" id="RU362110"/>
    </source>
</evidence>
<dbReference type="InterPro" id="IPR013148">
    <property type="entry name" value="Glyco_hydro_32_N"/>
</dbReference>
<keyword evidence="8" id="KW-1185">Reference proteome</keyword>
<evidence type="ECO:0000259" key="6">
    <source>
        <dbReference type="Pfam" id="PF08244"/>
    </source>
</evidence>
<dbReference type="PANTHER" id="PTHR42800">
    <property type="entry name" value="EXOINULINASE INUD (AFU_ORTHOLOGUE AFUA_5G00480)"/>
    <property type="match status" value="1"/>
</dbReference>
<dbReference type="InterPro" id="IPR001362">
    <property type="entry name" value="Glyco_hydro_32"/>
</dbReference>
<dbReference type="Gene3D" id="2.115.10.20">
    <property type="entry name" value="Glycosyl hydrolase domain, family 43"/>
    <property type="match status" value="1"/>
</dbReference>
<dbReference type="GO" id="GO:0005737">
    <property type="term" value="C:cytoplasm"/>
    <property type="evidence" value="ECO:0007669"/>
    <property type="project" value="TreeGrafter"/>
</dbReference>
<dbReference type="Proteomes" id="UP000321798">
    <property type="component" value="Unassembled WGS sequence"/>
</dbReference>
<keyword evidence="2 4" id="KW-0378">Hydrolase</keyword>
<comment type="similarity">
    <text evidence="1 4">Belongs to the glycosyl hydrolase 32 family.</text>
</comment>
<evidence type="ECO:0000313" key="7">
    <source>
        <dbReference type="EMBL" id="GEP69278.1"/>
    </source>
</evidence>
<dbReference type="SUPFAM" id="SSF75005">
    <property type="entry name" value="Arabinanase/levansucrase/invertase"/>
    <property type="match status" value="1"/>
</dbReference>
<sequence>MNPTCTPADDATHAPTVSDRWRPAAHFTARRSWLNDPNGLLHHDGVYHLFFQTNPDGSTWGDISWGHATSTDLLTWTEHDIAIPRTADELVFSGSAVADVHNTAGLAAPGQTALVAIYTAVRPARADRPGSQAQALAYSVDGGRSWERYAGNPVLDIGSEEFRDPKVFWYGGPDGHWVMVVAEAVDRRVAVYTSPNLIEWTFESRFGPAHAVGGVWECPDLFPLTVRGTDRTRWVLVVSLNPGGIAGGTGTQYFVGDFDGRTFTPERLSLSQDPRDLDWLDHGRDYYAAVSFNDAPDGRRLTIGWASNWDYAAHTPTGPWRSAMSLARELDLVRAVDGRHRVAQRPVLPDDPRVTVVDLTVASGAGERTEVVLSTGEPGGSELVLTVDGDARTLTCDRTRSGDVGFHPAFASVETAPLPPGDATTTDLRIVVDACVVEIYVDGGQVTLTALVFPDAPLVAVRVLPSRAR</sequence>
<accession>A0A512PDK3</accession>
<comment type="caution">
    <text evidence="7">The sequence shown here is derived from an EMBL/GenBank/DDBJ whole genome shotgun (WGS) entry which is preliminary data.</text>
</comment>
<dbReference type="SMART" id="SM00640">
    <property type="entry name" value="Glyco_32"/>
    <property type="match status" value="1"/>
</dbReference>
<keyword evidence="3 4" id="KW-0326">Glycosidase</keyword>
<dbReference type="CDD" id="cd18622">
    <property type="entry name" value="GH32_Inu-like"/>
    <property type="match status" value="1"/>
</dbReference>
<evidence type="ECO:0000259" key="5">
    <source>
        <dbReference type="Pfam" id="PF00251"/>
    </source>
</evidence>
<dbReference type="OrthoDB" id="9776657at2"/>
<dbReference type="PANTHER" id="PTHR42800:SF3">
    <property type="entry name" value="GLYCOSYL HYDROLASE FAMILY 32 N-TERMINAL DOMAIN-CONTAINING PROTEIN"/>
    <property type="match status" value="1"/>
</dbReference>
<dbReference type="Gene3D" id="2.60.120.560">
    <property type="entry name" value="Exo-inulinase, domain 1"/>
    <property type="match status" value="1"/>
</dbReference>
<dbReference type="InterPro" id="IPR013189">
    <property type="entry name" value="Glyco_hydro_32_C"/>
</dbReference>
<dbReference type="Pfam" id="PF08244">
    <property type="entry name" value="Glyco_hydro_32C"/>
    <property type="match status" value="1"/>
</dbReference>
<protein>
    <submittedName>
        <fullName evidence="7">Levanase</fullName>
    </submittedName>
</protein>
<feature type="domain" description="Glycosyl hydrolase family 32 N-terminal" evidence="5">
    <location>
        <begin position="26"/>
        <end position="346"/>
    </location>
</feature>
<dbReference type="RefSeq" id="WP_146953021.1">
    <property type="nucleotide sequence ID" value="NZ_BAABBJ010000006.1"/>
</dbReference>
<dbReference type="InterPro" id="IPR013320">
    <property type="entry name" value="ConA-like_dom_sf"/>
</dbReference>
<gene>
    <name evidence="7" type="primary">sacC</name>
    <name evidence="7" type="ORF">CSO01_19930</name>
</gene>
<feature type="domain" description="Glycosyl hydrolase family 32 C-terminal" evidence="6">
    <location>
        <begin position="357"/>
        <end position="458"/>
    </location>
</feature>
<name>A0A512PDK3_9CELL</name>
<organism evidence="7 8">
    <name type="scientific">Cellulomonas soli</name>
    <dbReference type="NCBI Taxonomy" id="931535"/>
    <lineage>
        <taxon>Bacteria</taxon>
        <taxon>Bacillati</taxon>
        <taxon>Actinomycetota</taxon>
        <taxon>Actinomycetes</taxon>
        <taxon>Micrococcales</taxon>
        <taxon>Cellulomonadaceae</taxon>
        <taxon>Cellulomonas</taxon>
    </lineage>
</organism>
<dbReference type="GO" id="GO:0004575">
    <property type="term" value="F:sucrose alpha-glucosidase activity"/>
    <property type="evidence" value="ECO:0007669"/>
    <property type="project" value="TreeGrafter"/>
</dbReference>
<evidence type="ECO:0000256" key="2">
    <source>
        <dbReference type="ARBA" id="ARBA00022801"/>
    </source>
</evidence>
<evidence type="ECO:0000313" key="8">
    <source>
        <dbReference type="Proteomes" id="UP000321798"/>
    </source>
</evidence>
<dbReference type="InterPro" id="IPR023296">
    <property type="entry name" value="Glyco_hydro_beta-prop_sf"/>
</dbReference>
<reference evidence="7 8" key="1">
    <citation type="submission" date="2019-07" db="EMBL/GenBank/DDBJ databases">
        <title>Whole genome shotgun sequence of Cellulomonas soli NBRC 109434.</title>
        <authorList>
            <person name="Hosoyama A."/>
            <person name="Uohara A."/>
            <person name="Ohji S."/>
            <person name="Ichikawa N."/>
        </authorList>
    </citation>
    <scope>NUCLEOTIDE SEQUENCE [LARGE SCALE GENOMIC DNA]</scope>
    <source>
        <strain evidence="7 8">NBRC 109434</strain>
    </source>
</reference>
<dbReference type="SUPFAM" id="SSF49899">
    <property type="entry name" value="Concanavalin A-like lectins/glucanases"/>
    <property type="match status" value="1"/>
</dbReference>
<dbReference type="Pfam" id="PF00251">
    <property type="entry name" value="Glyco_hydro_32N"/>
    <property type="match status" value="1"/>
</dbReference>
<dbReference type="EMBL" id="BKAL01000006">
    <property type="protein sequence ID" value="GEP69278.1"/>
    <property type="molecule type" value="Genomic_DNA"/>
</dbReference>
<dbReference type="AlphaFoldDB" id="A0A512PDK3"/>
<proteinExistence type="inferred from homology"/>
<dbReference type="GO" id="GO:0005987">
    <property type="term" value="P:sucrose catabolic process"/>
    <property type="evidence" value="ECO:0007669"/>
    <property type="project" value="TreeGrafter"/>
</dbReference>